<dbReference type="CDD" id="cd02440">
    <property type="entry name" value="AdoMet_MTases"/>
    <property type="match status" value="1"/>
</dbReference>
<organism evidence="2 3">
    <name type="scientific">Solirubrobacter pauli</name>
    <dbReference type="NCBI Taxonomy" id="166793"/>
    <lineage>
        <taxon>Bacteria</taxon>
        <taxon>Bacillati</taxon>
        <taxon>Actinomycetota</taxon>
        <taxon>Thermoleophilia</taxon>
        <taxon>Solirubrobacterales</taxon>
        <taxon>Solirubrobacteraceae</taxon>
        <taxon>Solirubrobacter</taxon>
    </lineage>
</organism>
<dbReference type="Gene3D" id="3.40.50.150">
    <property type="entry name" value="Vaccinia Virus protein VP39"/>
    <property type="match status" value="1"/>
</dbReference>
<dbReference type="InterPro" id="IPR029063">
    <property type="entry name" value="SAM-dependent_MTases_sf"/>
</dbReference>
<sequence length="233" mass="24627">MPLTDQLIALRTSLAEQLSSLRGVPVEELPPALLDISVRRVGQAYYVCPSSWEQLRHEEGGARRPVPYWARPWPSGVGLAGALYDDPPAPGTSVLELGCGLALPSAMAARAGAHVLATDGHTDAVAFAAHVLALNEVVGEVAHVDWSTHGDALVARGPFDLVLAADVLYTRANADAAAALFPRLVAPGGRLVIADPNRAGAQHFLAHFPHETEAGKDVSIHTLRFDRGARGHT</sequence>
<dbReference type="AlphaFoldDB" id="A0A660LKW9"/>
<proteinExistence type="predicted"/>
<evidence type="ECO:0000313" key="2">
    <source>
        <dbReference type="EMBL" id="RKQ94041.1"/>
    </source>
</evidence>
<gene>
    <name evidence="2" type="ORF">C8N24_3917</name>
</gene>
<dbReference type="SUPFAM" id="SSF53335">
    <property type="entry name" value="S-adenosyl-L-methionine-dependent methyltransferases"/>
    <property type="match status" value="1"/>
</dbReference>
<feature type="domain" description="Methyltransferase" evidence="1">
    <location>
        <begin position="90"/>
        <end position="210"/>
    </location>
</feature>
<evidence type="ECO:0000259" key="1">
    <source>
        <dbReference type="Pfam" id="PF13847"/>
    </source>
</evidence>
<dbReference type="Pfam" id="PF13847">
    <property type="entry name" value="Methyltransf_31"/>
    <property type="match status" value="1"/>
</dbReference>
<protein>
    <submittedName>
        <fullName evidence="2">Putative nicotinamide N-methyase</fullName>
    </submittedName>
</protein>
<dbReference type="InterPro" id="IPR019410">
    <property type="entry name" value="Methyltransf_16"/>
</dbReference>
<dbReference type="EMBL" id="RBIL01000001">
    <property type="protein sequence ID" value="RKQ94041.1"/>
    <property type="molecule type" value="Genomic_DNA"/>
</dbReference>
<dbReference type="PANTHER" id="PTHR14614">
    <property type="entry name" value="HEPATOCELLULAR CARCINOMA-ASSOCIATED ANTIGEN"/>
    <property type="match status" value="1"/>
</dbReference>
<dbReference type="InterPro" id="IPR025714">
    <property type="entry name" value="Methyltranfer_dom"/>
</dbReference>
<reference evidence="2 3" key="1">
    <citation type="submission" date="2018-10" db="EMBL/GenBank/DDBJ databases">
        <title>Genomic Encyclopedia of Archaeal and Bacterial Type Strains, Phase II (KMG-II): from individual species to whole genera.</title>
        <authorList>
            <person name="Goeker M."/>
        </authorList>
    </citation>
    <scope>NUCLEOTIDE SEQUENCE [LARGE SCALE GENOMIC DNA]</scope>
    <source>
        <strain evidence="2 3">DSM 14954</strain>
    </source>
</reference>
<dbReference type="Proteomes" id="UP000278962">
    <property type="component" value="Unassembled WGS sequence"/>
</dbReference>
<dbReference type="PANTHER" id="PTHR14614:SF132">
    <property type="entry name" value="PROTEIN-LYSINE METHYLTRANSFERASE C42C1.13"/>
    <property type="match status" value="1"/>
</dbReference>
<accession>A0A660LKW9</accession>
<keyword evidence="3" id="KW-1185">Reference proteome</keyword>
<evidence type="ECO:0000313" key="3">
    <source>
        <dbReference type="Proteomes" id="UP000278962"/>
    </source>
</evidence>
<comment type="caution">
    <text evidence="2">The sequence shown here is derived from an EMBL/GenBank/DDBJ whole genome shotgun (WGS) entry which is preliminary data.</text>
</comment>
<name>A0A660LKW9_9ACTN</name>